<keyword evidence="3" id="KW-1185">Reference proteome</keyword>
<dbReference type="EMBL" id="JASXSV010000040">
    <property type="protein sequence ID" value="MDP0590295.1"/>
    <property type="molecule type" value="Genomic_DNA"/>
</dbReference>
<feature type="transmembrane region" description="Helical" evidence="1">
    <location>
        <begin position="117"/>
        <end position="137"/>
    </location>
</feature>
<organism evidence="2 3">
    <name type="scientific">Candidatus Endonucleibacter bathymodioli</name>
    <dbReference type="NCBI Taxonomy" id="539814"/>
    <lineage>
        <taxon>Bacteria</taxon>
        <taxon>Pseudomonadati</taxon>
        <taxon>Pseudomonadota</taxon>
        <taxon>Gammaproteobacteria</taxon>
        <taxon>Oceanospirillales</taxon>
        <taxon>Endozoicomonadaceae</taxon>
        <taxon>Candidatus Endonucleibacter</taxon>
    </lineage>
</organism>
<proteinExistence type="predicted"/>
<keyword evidence="1" id="KW-0812">Transmembrane</keyword>
<comment type="caution">
    <text evidence="2">The sequence shown here is derived from an EMBL/GenBank/DDBJ whole genome shotgun (WGS) entry which is preliminary data.</text>
</comment>
<dbReference type="AlphaFoldDB" id="A0AA90SU40"/>
<name>A0AA90SU40_9GAMM</name>
<accession>A0AA90SU40</accession>
<reference evidence="2 3" key="1">
    <citation type="journal article" date="2023" name="bioRxiv">
        <title>An intranuclear bacterial parasite of deep-sea mussels expresses apoptosis inhibitors acquired from its host.</title>
        <authorList>
            <person name="Gonzalez Porras M.A."/>
            <person name="Assie A."/>
            <person name="Tietjen M."/>
            <person name="Violette M."/>
            <person name="Kleiner M."/>
            <person name="Gruber-Vodicka H."/>
            <person name="Dubilier N."/>
            <person name="Leisch N."/>
        </authorList>
    </citation>
    <scope>NUCLEOTIDE SEQUENCE [LARGE SCALE GENOMIC DNA]</scope>
    <source>
        <strain evidence="2">IAP13</strain>
    </source>
</reference>
<keyword evidence="1" id="KW-0472">Membrane</keyword>
<evidence type="ECO:0000313" key="2">
    <source>
        <dbReference type="EMBL" id="MDP0590295.1"/>
    </source>
</evidence>
<evidence type="ECO:0000313" key="3">
    <source>
        <dbReference type="Proteomes" id="UP001178148"/>
    </source>
</evidence>
<dbReference type="Proteomes" id="UP001178148">
    <property type="component" value="Unassembled WGS sequence"/>
</dbReference>
<evidence type="ECO:0000256" key="1">
    <source>
        <dbReference type="SAM" id="Phobius"/>
    </source>
</evidence>
<protein>
    <submittedName>
        <fullName evidence="2">Uncharacterized protein</fullName>
    </submittedName>
</protein>
<gene>
    <name evidence="2" type="ORF">QS748_14340</name>
</gene>
<keyword evidence="1" id="KW-1133">Transmembrane helix</keyword>
<sequence>MNRVLEKDIYGFADMSCYFNPPAEPKSAYSSTTYSRIAQRIQVIAQRIQVIAQRIQVIAQRIQVIAQTYSSDSITSPSILLTKDEIMNSESIHIDGHIDLLYANVHGLSTASKLPPILLIAGGVPFMIIIPLCILRYPIAPETMAADDATMATDDENKKAIKGTYKDAHGNTITFYCTAKVSDDEGCIELQGRISADGNVNQKSLVAQLFSQCGVGRNNDAGNISVVSAKLFAIDGATGAEGEGSCDHISGDCHNKTRAKKMADDYEIKQRARKQSQSPLLSFKRKKLKNELSQSQSQLEKPRCNTAQTMPESLDLEDLNEQMEELRLVDNNRDKEELQTCGGETISMANEETKKVKNKLKLTKHGEQSSE</sequence>